<name>A0A2P7U0L1_9NEIS</name>
<evidence type="ECO:0000313" key="2">
    <source>
        <dbReference type="Proteomes" id="UP000241868"/>
    </source>
</evidence>
<sequence length="59" mass="6397">MLGLLKSNQYCVGAPCRTVCTVCGRLPCLIPNRINYILADNVKVNAVVVLPAKLLYSGF</sequence>
<reference evidence="1 2" key="1">
    <citation type="submission" date="2018-03" db="EMBL/GenBank/DDBJ databases">
        <title>Neisseria weixii sp. nov., isolated from the intestinal contents of Tibetan Plateau pika (Ochotona curzoniae) in Yushu, Qinghai Province, China.</title>
        <authorList>
            <person name="Gui Z."/>
        </authorList>
    </citation>
    <scope>NUCLEOTIDE SEQUENCE [LARGE SCALE GENOMIC DNA]</scope>
    <source>
        <strain evidence="1 2">ATCC 51483</strain>
    </source>
</reference>
<accession>A0A2P7U0L1</accession>
<organism evidence="1 2">
    <name type="scientific">Neisseria iguanae</name>
    <dbReference type="NCBI Taxonomy" id="90242"/>
    <lineage>
        <taxon>Bacteria</taxon>
        <taxon>Pseudomonadati</taxon>
        <taxon>Pseudomonadota</taxon>
        <taxon>Betaproteobacteria</taxon>
        <taxon>Neisseriales</taxon>
        <taxon>Neisseriaceae</taxon>
        <taxon>Neisseria</taxon>
    </lineage>
</organism>
<dbReference type="Proteomes" id="UP000241868">
    <property type="component" value="Unassembled WGS sequence"/>
</dbReference>
<dbReference type="EMBL" id="PXYY01000029">
    <property type="protein sequence ID" value="PSJ80475.1"/>
    <property type="molecule type" value="Genomic_DNA"/>
</dbReference>
<comment type="caution">
    <text evidence="1">The sequence shown here is derived from an EMBL/GenBank/DDBJ whole genome shotgun (WGS) entry which is preliminary data.</text>
</comment>
<protein>
    <submittedName>
        <fullName evidence="1">Uncharacterized protein</fullName>
    </submittedName>
</protein>
<keyword evidence="2" id="KW-1185">Reference proteome</keyword>
<proteinExistence type="predicted"/>
<dbReference type="AlphaFoldDB" id="A0A2P7U0L1"/>
<gene>
    <name evidence="1" type="ORF">C7N83_06180</name>
</gene>
<evidence type="ECO:0000313" key="1">
    <source>
        <dbReference type="EMBL" id="PSJ80475.1"/>
    </source>
</evidence>